<evidence type="ECO:0000313" key="8">
    <source>
        <dbReference type="Proteomes" id="UP000294933"/>
    </source>
</evidence>
<proteinExistence type="predicted"/>
<sequence>MFSPTLLITLCFFALEVVAAPAGSNSASSAAPAFSVTPASDAPNDQTFPQDETSGTPEPVVGTLGAPLLGGQNVELDRQNPDMLAPPTTDAGSIGNAKWSFSLSHNRLLAGGWARQQNVALMPLATAMASVNERLAAGAVRELHWHNTAEWGFMLSGSMRITAINSDGQTFQDTINPGDIWYFPAGIGHSLQATDANPEGAELLLVFDNGDFSSDSTFSVTDWMAHVPKEVLAKNFQVNLTAFDHIPAKELFIFPSAPPPADEKAVSNPQGSVPNPYTFKLSQVPETKVAGGSVKVVDTRTFKVATTIVGAIVTVEPGAIRELHWHPTQPEWSYFLEGTGRATIFASTGNAQTFDYQAGDIGYVPPSFGHYVENTGNSTLKFMEIFNTDIVEDISLNQWLALTPPELVKANLGFDDATIAKLSKTKQLVI</sequence>
<evidence type="ECO:0000256" key="2">
    <source>
        <dbReference type="PIRSR" id="PIRSR617774-1"/>
    </source>
</evidence>
<dbReference type="EMBL" id="ML170163">
    <property type="protein sequence ID" value="TDL25564.1"/>
    <property type="molecule type" value="Genomic_DNA"/>
</dbReference>
<feature type="region of interest" description="Disordered" evidence="4">
    <location>
        <begin position="29"/>
        <end position="67"/>
    </location>
</feature>
<reference evidence="7 8" key="1">
    <citation type="submission" date="2018-06" db="EMBL/GenBank/DDBJ databases">
        <title>A transcriptomic atlas of mushroom development highlights an independent origin of complex multicellularity.</title>
        <authorList>
            <consortium name="DOE Joint Genome Institute"/>
            <person name="Krizsan K."/>
            <person name="Almasi E."/>
            <person name="Merenyi Z."/>
            <person name="Sahu N."/>
            <person name="Viragh M."/>
            <person name="Koszo T."/>
            <person name="Mondo S."/>
            <person name="Kiss B."/>
            <person name="Balint B."/>
            <person name="Kues U."/>
            <person name="Barry K."/>
            <person name="Hegedus J.C."/>
            <person name="Henrissat B."/>
            <person name="Johnson J."/>
            <person name="Lipzen A."/>
            <person name="Ohm R."/>
            <person name="Nagy I."/>
            <person name="Pangilinan J."/>
            <person name="Yan J."/>
            <person name="Xiong Y."/>
            <person name="Grigoriev I.V."/>
            <person name="Hibbett D.S."/>
            <person name="Nagy L.G."/>
        </authorList>
    </citation>
    <scope>NUCLEOTIDE SEQUENCE [LARGE SCALE GENOMIC DNA]</scope>
    <source>
        <strain evidence="7 8">SZMC22713</strain>
    </source>
</reference>
<evidence type="ECO:0000256" key="5">
    <source>
        <dbReference type="SAM" id="SignalP"/>
    </source>
</evidence>
<feature type="chain" id="PRO_5021282264" evidence="5">
    <location>
        <begin position="20"/>
        <end position="430"/>
    </location>
</feature>
<dbReference type="InterPro" id="IPR017774">
    <property type="entry name" value="Bicupin_oxalate_deCO2ase/Oxase"/>
</dbReference>
<evidence type="ECO:0000259" key="6">
    <source>
        <dbReference type="SMART" id="SM00835"/>
    </source>
</evidence>
<feature type="binding site" evidence="3">
    <location>
        <position position="324"/>
    </location>
    <ligand>
        <name>Mn(2+)</name>
        <dbReference type="ChEBI" id="CHEBI:29035"/>
        <label>2</label>
    </ligand>
</feature>
<dbReference type="NCBIfam" id="TIGR03404">
    <property type="entry name" value="bicupin_oxalic"/>
    <property type="match status" value="1"/>
</dbReference>
<feature type="compositionally biased region" description="Polar residues" evidence="4">
    <location>
        <begin position="43"/>
        <end position="56"/>
    </location>
</feature>
<feature type="binding site" evidence="3">
    <location>
        <position position="189"/>
    </location>
    <ligand>
        <name>Mn(2+)</name>
        <dbReference type="ChEBI" id="CHEBI:29035"/>
        <label>1</label>
    </ligand>
</feature>
<dbReference type="OrthoDB" id="10263073at2759"/>
<dbReference type="GO" id="GO:0046872">
    <property type="term" value="F:metal ion binding"/>
    <property type="evidence" value="ECO:0007669"/>
    <property type="project" value="UniProtKB-KW"/>
</dbReference>
<dbReference type="PANTHER" id="PTHR35848">
    <property type="entry name" value="OXALATE-BINDING PROTEIN"/>
    <property type="match status" value="1"/>
</dbReference>
<feature type="signal peptide" evidence="5">
    <location>
        <begin position="1"/>
        <end position="19"/>
    </location>
</feature>
<dbReference type="AlphaFoldDB" id="A0A4Y7QD88"/>
<name>A0A4Y7QD88_9AGAM</name>
<keyword evidence="5" id="KW-0732">Signal</keyword>
<evidence type="ECO:0000313" key="7">
    <source>
        <dbReference type="EMBL" id="TDL25564.1"/>
    </source>
</evidence>
<feature type="binding site" evidence="3">
    <location>
        <position position="370"/>
    </location>
    <ligand>
        <name>Mn(2+)</name>
        <dbReference type="ChEBI" id="CHEBI:29035"/>
        <label>2</label>
    </ligand>
</feature>
<feature type="active site" description="Proton donor" evidence="2">
    <location>
        <position position="384"/>
    </location>
</feature>
<dbReference type="InterPro" id="IPR011051">
    <property type="entry name" value="RmlC_Cupin_sf"/>
</dbReference>
<feature type="binding site" evidence="3">
    <location>
        <position position="150"/>
    </location>
    <ligand>
        <name>Mn(2+)</name>
        <dbReference type="ChEBI" id="CHEBI:29035"/>
        <label>1</label>
    </ligand>
</feature>
<evidence type="ECO:0000256" key="4">
    <source>
        <dbReference type="SAM" id="MobiDB-lite"/>
    </source>
</evidence>
<dbReference type="CDD" id="cd20304">
    <property type="entry name" value="cupin_OxDC_N"/>
    <property type="match status" value="1"/>
</dbReference>
<feature type="binding site" evidence="3">
    <location>
        <position position="144"/>
    </location>
    <ligand>
        <name>Mn(2+)</name>
        <dbReference type="ChEBI" id="CHEBI:29035"/>
        <label>1</label>
    </ligand>
</feature>
<dbReference type="InterPro" id="IPR051610">
    <property type="entry name" value="GPI/OXD"/>
</dbReference>
<dbReference type="PANTHER" id="PTHR35848:SF9">
    <property type="entry name" value="SLL1358 PROTEIN"/>
    <property type="match status" value="1"/>
</dbReference>
<dbReference type="InterPro" id="IPR014710">
    <property type="entry name" value="RmlC-like_jellyroll"/>
</dbReference>
<dbReference type="Proteomes" id="UP000294933">
    <property type="component" value="Unassembled WGS sequence"/>
</dbReference>
<comment type="cofactor">
    <cofactor evidence="3">
        <name>Mn(2+)</name>
        <dbReference type="ChEBI" id="CHEBI:29035"/>
    </cofactor>
    <text evidence="3">Binds 2 manganese ions per subunit.</text>
</comment>
<keyword evidence="1 3" id="KW-0479">Metal-binding</keyword>
<dbReference type="STRING" id="50990.A0A4Y7QD88"/>
<feature type="domain" description="Cupin type-1" evidence="6">
    <location>
        <begin position="279"/>
        <end position="420"/>
    </location>
</feature>
<organism evidence="7 8">
    <name type="scientific">Rickenella mellea</name>
    <dbReference type="NCBI Taxonomy" id="50990"/>
    <lineage>
        <taxon>Eukaryota</taxon>
        <taxon>Fungi</taxon>
        <taxon>Dikarya</taxon>
        <taxon>Basidiomycota</taxon>
        <taxon>Agaricomycotina</taxon>
        <taxon>Agaricomycetes</taxon>
        <taxon>Hymenochaetales</taxon>
        <taxon>Rickenellaceae</taxon>
        <taxon>Rickenella</taxon>
    </lineage>
</organism>
<dbReference type="Pfam" id="PF00190">
    <property type="entry name" value="Cupin_1"/>
    <property type="match status" value="2"/>
</dbReference>
<dbReference type="Gene3D" id="2.60.120.10">
    <property type="entry name" value="Jelly Rolls"/>
    <property type="match status" value="2"/>
</dbReference>
<keyword evidence="3" id="KW-0464">Manganese</keyword>
<keyword evidence="8" id="KW-1185">Reference proteome</keyword>
<dbReference type="VEuPathDB" id="FungiDB:BD410DRAFT_598111"/>
<dbReference type="InterPro" id="IPR006045">
    <property type="entry name" value="Cupin_1"/>
</dbReference>
<feature type="binding site" evidence="3">
    <location>
        <position position="146"/>
    </location>
    <ligand>
        <name>Mn(2+)</name>
        <dbReference type="ChEBI" id="CHEBI:29035"/>
        <label>1</label>
    </ligand>
</feature>
<evidence type="ECO:0000256" key="3">
    <source>
        <dbReference type="PIRSR" id="PIRSR617774-2"/>
    </source>
</evidence>
<feature type="binding site" evidence="3">
    <location>
        <position position="326"/>
    </location>
    <ligand>
        <name>Mn(2+)</name>
        <dbReference type="ChEBI" id="CHEBI:29035"/>
        <label>2</label>
    </ligand>
</feature>
<evidence type="ECO:0000256" key="1">
    <source>
        <dbReference type="ARBA" id="ARBA00022723"/>
    </source>
</evidence>
<feature type="domain" description="Cupin type-1" evidence="6">
    <location>
        <begin position="101"/>
        <end position="244"/>
    </location>
</feature>
<dbReference type="GO" id="GO:0033609">
    <property type="term" value="P:oxalate metabolic process"/>
    <property type="evidence" value="ECO:0007669"/>
    <property type="project" value="InterPro"/>
</dbReference>
<gene>
    <name evidence="7" type="ORF">BD410DRAFT_598111</name>
</gene>
<protein>
    <submittedName>
        <fullName evidence="7">Oxalate decarboxylase</fullName>
    </submittedName>
</protein>
<feature type="binding site" evidence="3">
    <location>
        <position position="331"/>
    </location>
    <ligand>
        <name>Mn(2+)</name>
        <dbReference type="ChEBI" id="CHEBI:29035"/>
        <label>2</label>
    </ligand>
</feature>
<feature type="compositionally biased region" description="Low complexity" evidence="4">
    <location>
        <begin position="29"/>
        <end position="40"/>
    </location>
</feature>
<dbReference type="SUPFAM" id="SSF51182">
    <property type="entry name" value="RmlC-like cupins"/>
    <property type="match status" value="1"/>
</dbReference>
<accession>A0A4Y7QD88</accession>
<dbReference type="CDD" id="cd20305">
    <property type="entry name" value="cupin_OxDC_C"/>
    <property type="match status" value="1"/>
</dbReference>
<dbReference type="SMART" id="SM00835">
    <property type="entry name" value="Cupin_1"/>
    <property type="match status" value="2"/>
</dbReference>